<reference evidence="2" key="2">
    <citation type="submission" date="2020-09" db="EMBL/GenBank/DDBJ databases">
        <authorList>
            <person name="Sun Q."/>
            <person name="Ohkuma M."/>
        </authorList>
    </citation>
    <scope>NUCLEOTIDE SEQUENCE</scope>
    <source>
        <strain evidence="2">JCM 4784</strain>
    </source>
</reference>
<keyword evidence="3" id="KW-1185">Reference proteome</keyword>
<evidence type="ECO:0000256" key="1">
    <source>
        <dbReference type="SAM" id="MobiDB-lite"/>
    </source>
</evidence>
<name>A0A918Z8Q1_9ACTN</name>
<dbReference type="AlphaFoldDB" id="A0A918Z8Q1"/>
<comment type="caution">
    <text evidence="2">The sequence shown here is derived from an EMBL/GenBank/DDBJ whole genome shotgun (WGS) entry which is preliminary data.</text>
</comment>
<protein>
    <submittedName>
        <fullName evidence="2">Uncharacterized protein</fullName>
    </submittedName>
</protein>
<proteinExistence type="predicted"/>
<reference evidence="2" key="1">
    <citation type="journal article" date="2014" name="Int. J. Syst. Evol. Microbiol.">
        <title>Complete genome sequence of Corynebacterium casei LMG S-19264T (=DSM 44701T), isolated from a smear-ripened cheese.</title>
        <authorList>
            <consortium name="US DOE Joint Genome Institute (JGI-PGF)"/>
            <person name="Walter F."/>
            <person name="Albersmeier A."/>
            <person name="Kalinowski J."/>
            <person name="Ruckert C."/>
        </authorList>
    </citation>
    <scope>NUCLEOTIDE SEQUENCE</scope>
    <source>
        <strain evidence="2">JCM 4784</strain>
    </source>
</reference>
<accession>A0A918Z8Q1</accession>
<dbReference type="EMBL" id="BNBT01000007">
    <property type="protein sequence ID" value="GHE41462.1"/>
    <property type="molecule type" value="Genomic_DNA"/>
</dbReference>
<feature type="region of interest" description="Disordered" evidence="1">
    <location>
        <begin position="168"/>
        <end position="188"/>
    </location>
</feature>
<gene>
    <name evidence="2" type="ORF">GCM10018785_08880</name>
</gene>
<sequence length="224" mass="23439">MVVLHAGRVVGMPAEVALAARTFVPALGWTAWAAVVLVNVIRAWCMHALGPQWNTRVIVVPGLPLVSDLPERTGVRRAARPFLWNGSSWTRLPAPFGPAAGHVSALLVRDGVSCAGGSVDQRAAAAAWDGRAWSPRHPSGLEASEVQHFAAYGTQVWAAGTRVPLQRWTGSSWSTGEGPPPGAPTADAVTHGPDGALWLAGHVEGTADGVTTYFLAELPTAARP</sequence>
<evidence type="ECO:0000313" key="2">
    <source>
        <dbReference type="EMBL" id="GHE41462.1"/>
    </source>
</evidence>
<dbReference type="RefSeq" id="WP_373314558.1">
    <property type="nucleotide sequence ID" value="NZ_BNBT01000007.1"/>
</dbReference>
<dbReference type="Proteomes" id="UP000608024">
    <property type="component" value="Unassembled WGS sequence"/>
</dbReference>
<organism evidence="2 3">
    <name type="scientific">Streptomyces longispororuber</name>
    <dbReference type="NCBI Taxonomy" id="68230"/>
    <lineage>
        <taxon>Bacteria</taxon>
        <taxon>Bacillati</taxon>
        <taxon>Actinomycetota</taxon>
        <taxon>Actinomycetes</taxon>
        <taxon>Kitasatosporales</taxon>
        <taxon>Streptomycetaceae</taxon>
        <taxon>Streptomyces</taxon>
    </lineage>
</organism>
<evidence type="ECO:0000313" key="3">
    <source>
        <dbReference type="Proteomes" id="UP000608024"/>
    </source>
</evidence>